<comment type="caution">
    <text evidence="1">The sequence shown here is derived from an EMBL/GenBank/DDBJ whole genome shotgun (WGS) entry which is preliminary data.</text>
</comment>
<evidence type="ECO:0008006" key="3">
    <source>
        <dbReference type="Google" id="ProtNLM"/>
    </source>
</evidence>
<keyword evidence="2" id="KW-1185">Reference proteome</keyword>
<protein>
    <recommendedName>
        <fullName evidence="3">Radical SAM core domain-containing protein</fullName>
    </recommendedName>
</protein>
<accession>A0ABQ7DTF7</accession>
<dbReference type="SUPFAM" id="SSF102114">
    <property type="entry name" value="Radical SAM enzymes"/>
    <property type="match status" value="1"/>
</dbReference>
<gene>
    <name evidence="1" type="ORF">DY000_02029865</name>
</gene>
<sequence>MRMCLFKINDWQVAFTNLNCFLNGQRCNLRCQYCRPSEGVELTPKPQFLSQSDIVSKAIFDANVLSTCHGGIE</sequence>
<reference evidence="1 2" key="1">
    <citation type="journal article" date="2020" name="BMC Genomics">
        <title>Intraspecific diversification of the crop wild relative Brassica cretica Lam. using demographic model selection.</title>
        <authorList>
            <person name="Kioukis A."/>
            <person name="Michalopoulou V.A."/>
            <person name="Briers L."/>
            <person name="Pirintsos S."/>
            <person name="Studholme D.J."/>
            <person name="Pavlidis P."/>
            <person name="Sarris P.F."/>
        </authorList>
    </citation>
    <scope>NUCLEOTIDE SEQUENCE [LARGE SCALE GENOMIC DNA]</scope>
    <source>
        <strain evidence="2">cv. PFS-1207/04</strain>
    </source>
</reference>
<name>A0ABQ7DTF7_BRACR</name>
<dbReference type="EMBL" id="QGKV02000649">
    <property type="protein sequence ID" value="KAF3580361.1"/>
    <property type="molecule type" value="Genomic_DNA"/>
</dbReference>
<evidence type="ECO:0000313" key="1">
    <source>
        <dbReference type="EMBL" id="KAF3580361.1"/>
    </source>
</evidence>
<dbReference type="Proteomes" id="UP000266723">
    <property type="component" value="Unassembled WGS sequence"/>
</dbReference>
<organism evidence="1 2">
    <name type="scientific">Brassica cretica</name>
    <name type="common">Mustard</name>
    <dbReference type="NCBI Taxonomy" id="69181"/>
    <lineage>
        <taxon>Eukaryota</taxon>
        <taxon>Viridiplantae</taxon>
        <taxon>Streptophyta</taxon>
        <taxon>Embryophyta</taxon>
        <taxon>Tracheophyta</taxon>
        <taxon>Spermatophyta</taxon>
        <taxon>Magnoliopsida</taxon>
        <taxon>eudicotyledons</taxon>
        <taxon>Gunneridae</taxon>
        <taxon>Pentapetalae</taxon>
        <taxon>rosids</taxon>
        <taxon>malvids</taxon>
        <taxon>Brassicales</taxon>
        <taxon>Brassicaceae</taxon>
        <taxon>Brassiceae</taxon>
        <taxon>Brassica</taxon>
    </lineage>
</organism>
<dbReference type="InterPro" id="IPR058240">
    <property type="entry name" value="rSAM_sf"/>
</dbReference>
<proteinExistence type="predicted"/>
<evidence type="ECO:0000313" key="2">
    <source>
        <dbReference type="Proteomes" id="UP000266723"/>
    </source>
</evidence>